<name>A0ABP9VUZ2_9BACT</name>
<keyword evidence="2" id="KW-0813">Transport</keyword>
<sequence length="497" mass="52581">MPHFRVLCTVAGFAVALLVYGLCITAFQLSHPAAVTAAVTSLCGIWWCTEAVPIPVTSLVPFVVFPFAGVLDHRQLAEAYGDKFVLLFMAGFMISRAAEHSQTHLRVSQGLMKLTGTSSQRRIVLGFLAASAFSSMWISNTATALIMLPVAIAVLHEQKDSRLHVPLLLAVAYGSSIGGIATIIGTAPNGVFVSIYEQQSERTIDFFSWLKIGVPVAATMLLATGLWLTRGLSRSCSMQLEDLGVWTSAQRRVLAVLSVTALLWITRSAPFGGWSALLDVPMAHDATVGLAAVIALFLIPSGTTTVHRSENGDGDDCVQANRLLDWETASDIPWGILILFGGGLAIAKAAEVTGLSEIIGNQFSHLSGLHPLLIIAAICLTVTFLTEVTSNTATTTLLMPILGAAAEGAGYDAAFLMLPAALSASCAFMLPVATPPNAIVFGSEHLTVREMAKTGFVLNLIGVVVISLVCYFVVDFQHGIGRPGPAPAIQAEPTPTR</sequence>
<feature type="transmembrane region" description="Helical" evidence="6">
    <location>
        <begin position="286"/>
        <end position="306"/>
    </location>
</feature>
<feature type="transmembrane region" description="Helical" evidence="6">
    <location>
        <begin position="167"/>
        <end position="186"/>
    </location>
</feature>
<keyword evidence="3 6" id="KW-0812">Transmembrane</keyword>
<feature type="transmembrane region" description="Helical" evidence="6">
    <location>
        <begin position="454"/>
        <end position="474"/>
    </location>
</feature>
<dbReference type="InterPro" id="IPR031312">
    <property type="entry name" value="Na/sul_symport_CS"/>
</dbReference>
<evidence type="ECO:0000256" key="5">
    <source>
        <dbReference type="ARBA" id="ARBA00023136"/>
    </source>
</evidence>
<proteinExistence type="predicted"/>
<dbReference type="CDD" id="cd01115">
    <property type="entry name" value="SLC13_permease"/>
    <property type="match status" value="1"/>
</dbReference>
<dbReference type="PROSITE" id="PS01271">
    <property type="entry name" value="NA_SULFATE"/>
    <property type="match status" value="1"/>
</dbReference>
<evidence type="ECO:0000256" key="3">
    <source>
        <dbReference type="ARBA" id="ARBA00022692"/>
    </source>
</evidence>
<evidence type="ECO:0000256" key="4">
    <source>
        <dbReference type="ARBA" id="ARBA00022989"/>
    </source>
</evidence>
<feature type="transmembrane region" description="Helical" evidence="6">
    <location>
        <begin position="53"/>
        <end position="72"/>
    </location>
</feature>
<comment type="caution">
    <text evidence="7">The sequence shown here is derived from an EMBL/GenBank/DDBJ whole genome shotgun (WGS) entry which is preliminary data.</text>
</comment>
<comment type="subcellular location">
    <subcellularLocation>
        <location evidence="1">Membrane</location>
        <topology evidence="1">Multi-pass membrane protein</topology>
    </subcellularLocation>
</comment>
<dbReference type="PANTHER" id="PTHR10283">
    <property type="entry name" value="SOLUTE CARRIER FAMILY 13 MEMBER"/>
    <property type="match status" value="1"/>
</dbReference>
<dbReference type="InterPro" id="IPR001898">
    <property type="entry name" value="SLC13A/DASS"/>
</dbReference>
<feature type="transmembrane region" description="Helical" evidence="6">
    <location>
        <begin position="123"/>
        <end position="155"/>
    </location>
</feature>
<dbReference type="PANTHER" id="PTHR10283:SF82">
    <property type="entry name" value="SOLUTE CARRIER FAMILY 13 MEMBER 2"/>
    <property type="match status" value="1"/>
</dbReference>
<feature type="transmembrane region" description="Helical" evidence="6">
    <location>
        <begin position="206"/>
        <end position="228"/>
    </location>
</feature>
<feature type="transmembrane region" description="Helical" evidence="6">
    <location>
        <begin position="249"/>
        <end position="266"/>
    </location>
</feature>
<dbReference type="RefSeq" id="WP_345685697.1">
    <property type="nucleotide sequence ID" value="NZ_BAABRO010000011.1"/>
</dbReference>
<dbReference type="Proteomes" id="UP001416858">
    <property type="component" value="Unassembled WGS sequence"/>
</dbReference>
<evidence type="ECO:0000256" key="2">
    <source>
        <dbReference type="ARBA" id="ARBA00022448"/>
    </source>
</evidence>
<evidence type="ECO:0000313" key="7">
    <source>
        <dbReference type="EMBL" id="GAA5508959.1"/>
    </source>
</evidence>
<keyword evidence="5 6" id="KW-0472">Membrane</keyword>
<feature type="transmembrane region" description="Helical" evidence="6">
    <location>
        <begin position="332"/>
        <end position="350"/>
    </location>
</feature>
<organism evidence="7 8">
    <name type="scientific">Novipirellula caenicola</name>
    <dbReference type="NCBI Taxonomy" id="1536901"/>
    <lineage>
        <taxon>Bacteria</taxon>
        <taxon>Pseudomonadati</taxon>
        <taxon>Planctomycetota</taxon>
        <taxon>Planctomycetia</taxon>
        <taxon>Pirellulales</taxon>
        <taxon>Pirellulaceae</taxon>
        <taxon>Novipirellula</taxon>
    </lineage>
</organism>
<keyword evidence="4 6" id="KW-1133">Transmembrane helix</keyword>
<keyword evidence="8" id="KW-1185">Reference proteome</keyword>
<evidence type="ECO:0000313" key="8">
    <source>
        <dbReference type="Proteomes" id="UP001416858"/>
    </source>
</evidence>
<accession>A0ABP9VUZ2</accession>
<reference evidence="7 8" key="1">
    <citation type="submission" date="2024-02" db="EMBL/GenBank/DDBJ databases">
        <title>Rhodopirellula caenicola NBRC 110016.</title>
        <authorList>
            <person name="Ichikawa N."/>
            <person name="Katano-Makiyama Y."/>
            <person name="Hidaka K."/>
        </authorList>
    </citation>
    <scope>NUCLEOTIDE SEQUENCE [LARGE SCALE GENOMIC DNA]</scope>
    <source>
        <strain evidence="7 8">NBRC 110016</strain>
    </source>
</reference>
<dbReference type="Pfam" id="PF00939">
    <property type="entry name" value="Na_sulph_symp"/>
    <property type="match status" value="1"/>
</dbReference>
<feature type="transmembrane region" description="Helical" evidence="6">
    <location>
        <begin position="370"/>
        <end position="388"/>
    </location>
</feature>
<dbReference type="EMBL" id="BAABRO010000011">
    <property type="protein sequence ID" value="GAA5508959.1"/>
    <property type="molecule type" value="Genomic_DNA"/>
</dbReference>
<gene>
    <name evidence="7" type="primary">sdcS</name>
    <name evidence="7" type="ORF">Rcae01_04428</name>
</gene>
<evidence type="ECO:0000256" key="1">
    <source>
        <dbReference type="ARBA" id="ARBA00004141"/>
    </source>
</evidence>
<protein>
    <submittedName>
        <fullName evidence="7">Sodium-dependent dicarboxylate transporter SdcS</fullName>
    </submittedName>
</protein>
<feature type="transmembrane region" description="Helical" evidence="6">
    <location>
        <begin position="409"/>
        <end position="434"/>
    </location>
</feature>
<evidence type="ECO:0000256" key="6">
    <source>
        <dbReference type="SAM" id="Phobius"/>
    </source>
</evidence>